<dbReference type="Pfam" id="PF02403">
    <property type="entry name" value="Seryl_tRNA_N"/>
    <property type="match status" value="1"/>
</dbReference>
<dbReference type="SUPFAM" id="SSF55681">
    <property type="entry name" value="Class II aaRS and biotin synthetases"/>
    <property type="match status" value="1"/>
</dbReference>
<comment type="similarity">
    <text evidence="2">Belongs to the class-II aminoacyl-tRNA synthetase family. Type-1 seryl-tRNA synthetase subfamily.</text>
</comment>
<keyword evidence="4" id="KW-0648">Protein biosynthesis</keyword>
<dbReference type="Gene3D" id="3.30.930.10">
    <property type="entry name" value="Bira Bifunctional Protein, Domain 2"/>
    <property type="match status" value="1"/>
</dbReference>
<gene>
    <name evidence="10" type="ORF">METZ01_LOCUS378604</name>
</gene>
<feature type="non-terminal residue" evidence="10">
    <location>
        <position position="189"/>
    </location>
</feature>
<keyword evidence="3" id="KW-0963">Cytoplasm</keyword>
<evidence type="ECO:0000256" key="6">
    <source>
        <dbReference type="ARBA" id="ARBA00047929"/>
    </source>
</evidence>
<evidence type="ECO:0000256" key="1">
    <source>
        <dbReference type="ARBA" id="ARBA00005045"/>
    </source>
</evidence>
<evidence type="ECO:0000259" key="9">
    <source>
        <dbReference type="Pfam" id="PF02403"/>
    </source>
</evidence>
<name>A0A382TUK6_9ZZZZ</name>
<evidence type="ECO:0000256" key="5">
    <source>
        <dbReference type="ARBA" id="ARBA00033352"/>
    </source>
</evidence>
<proteinExistence type="inferred from homology"/>
<protein>
    <recommendedName>
        <fullName evidence="5">Seryl-tRNA(Ser/Sec) synthetase</fullName>
    </recommendedName>
</protein>
<comment type="pathway">
    <text evidence="1">Aminoacyl-tRNA biosynthesis; selenocysteinyl-tRNA(Sec) biosynthesis; L-seryl-tRNA(Sec) from L-serine and tRNA(Sec): step 1/1.</text>
</comment>
<dbReference type="InterPro" id="IPR042103">
    <property type="entry name" value="SerRS_1_N_sf"/>
</dbReference>
<reference evidence="10" key="1">
    <citation type="submission" date="2018-05" db="EMBL/GenBank/DDBJ databases">
        <authorList>
            <person name="Lanie J.A."/>
            <person name="Ng W.-L."/>
            <person name="Kazmierczak K.M."/>
            <person name="Andrzejewski T.M."/>
            <person name="Davidsen T.M."/>
            <person name="Wayne K.J."/>
            <person name="Tettelin H."/>
            <person name="Glass J.I."/>
            <person name="Rusch D."/>
            <person name="Podicherti R."/>
            <person name="Tsui H.-C.T."/>
            <person name="Winkler M.E."/>
        </authorList>
    </citation>
    <scope>NUCLEOTIDE SEQUENCE</scope>
</reference>
<feature type="domain" description="Serine-tRNA synthetase type1 N-terminal" evidence="9">
    <location>
        <begin position="1"/>
        <end position="107"/>
    </location>
</feature>
<dbReference type="PANTHER" id="PTHR43697:SF1">
    <property type="entry name" value="SERINE--TRNA LIGASE"/>
    <property type="match status" value="1"/>
</dbReference>
<dbReference type="GO" id="GO:0000166">
    <property type="term" value="F:nucleotide binding"/>
    <property type="evidence" value="ECO:0007669"/>
    <property type="project" value="InterPro"/>
</dbReference>
<feature type="coiled-coil region" evidence="8">
    <location>
        <begin position="37"/>
        <end position="98"/>
    </location>
</feature>
<dbReference type="InterPro" id="IPR010978">
    <property type="entry name" value="tRNA-bd_arm"/>
</dbReference>
<sequence length="189" mass="20805">MYDLRWIRENPEAFDAGLAARGLQPLATDILARDASARAKRTALQKIQNRRNALSKQIGVAKSKDEDADNLIAEVGQLKGTLQQGEEAEREIMQALRDILVGLPNRPEEGVPIGEDEEANVVVCSHGNPTEFNFEPKEHFEIGEALGLMDFEAASKLSGARFVVLRGELARLERALSAAMLDIHTQEFG</sequence>
<dbReference type="InterPro" id="IPR015866">
    <property type="entry name" value="Ser-tRNA-synth_1_N"/>
</dbReference>
<evidence type="ECO:0000256" key="4">
    <source>
        <dbReference type="ARBA" id="ARBA00022917"/>
    </source>
</evidence>
<organism evidence="10">
    <name type="scientific">marine metagenome</name>
    <dbReference type="NCBI Taxonomy" id="408172"/>
    <lineage>
        <taxon>unclassified sequences</taxon>
        <taxon>metagenomes</taxon>
        <taxon>ecological metagenomes</taxon>
    </lineage>
</organism>
<dbReference type="PANTHER" id="PTHR43697">
    <property type="entry name" value="SERYL-TRNA SYNTHETASE"/>
    <property type="match status" value="1"/>
</dbReference>
<evidence type="ECO:0000313" key="10">
    <source>
        <dbReference type="EMBL" id="SVD25750.1"/>
    </source>
</evidence>
<dbReference type="EMBL" id="UINC01139294">
    <property type="protein sequence ID" value="SVD25750.1"/>
    <property type="molecule type" value="Genomic_DNA"/>
</dbReference>
<dbReference type="Gene3D" id="1.10.287.40">
    <property type="entry name" value="Serine-tRNA synthetase, tRNA binding domain"/>
    <property type="match status" value="1"/>
</dbReference>
<evidence type="ECO:0000256" key="8">
    <source>
        <dbReference type="SAM" id="Coils"/>
    </source>
</evidence>
<evidence type="ECO:0000256" key="7">
    <source>
        <dbReference type="ARBA" id="ARBA00048823"/>
    </source>
</evidence>
<evidence type="ECO:0000256" key="2">
    <source>
        <dbReference type="ARBA" id="ARBA00010728"/>
    </source>
</evidence>
<evidence type="ECO:0000256" key="3">
    <source>
        <dbReference type="ARBA" id="ARBA00022490"/>
    </source>
</evidence>
<keyword evidence="8" id="KW-0175">Coiled coil</keyword>
<dbReference type="AlphaFoldDB" id="A0A382TUK6"/>
<dbReference type="GO" id="GO:0006412">
    <property type="term" value="P:translation"/>
    <property type="evidence" value="ECO:0007669"/>
    <property type="project" value="UniProtKB-KW"/>
</dbReference>
<dbReference type="SUPFAM" id="SSF46589">
    <property type="entry name" value="tRNA-binding arm"/>
    <property type="match status" value="1"/>
</dbReference>
<accession>A0A382TUK6</accession>
<comment type="catalytic activity">
    <reaction evidence="6">
        <text>tRNA(Sec) + L-serine + ATP = L-seryl-tRNA(Sec) + AMP + diphosphate + H(+)</text>
        <dbReference type="Rhea" id="RHEA:42580"/>
        <dbReference type="Rhea" id="RHEA-COMP:9742"/>
        <dbReference type="Rhea" id="RHEA-COMP:10128"/>
        <dbReference type="ChEBI" id="CHEBI:15378"/>
        <dbReference type="ChEBI" id="CHEBI:30616"/>
        <dbReference type="ChEBI" id="CHEBI:33019"/>
        <dbReference type="ChEBI" id="CHEBI:33384"/>
        <dbReference type="ChEBI" id="CHEBI:78442"/>
        <dbReference type="ChEBI" id="CHEBI:78533"/>
        <dbReference type="ChEBI" id="CHEBI:456215"/>
        <dbReference type="EC" id="6.1.1.11"/>
    </reaction>
</comment>
<dbReference type="GO" id="GO:0004828">
    <property type="term" value="F:serine-tRNA ligase activity"/>
    <property type="evidence" value="ECO:0007669"/>
    <property type="project" value="UniProtKB-EC"/>
</dbReference>
<comment type="catalytic activity">
    <reaction evidence="7">
        <text>tRNA(Ser) + L-serine + ATP = L-seryl-tRNA(Ser) + AMP + diphosphate + H(+)</text>
        <dbReference type="Rhea" id="RHEA:12292"/>
        <dbReference type="Rhea" id="RHEA-COMP:9669"/>
        <dbReference type="Rhea" id="RHEA-COMP:9703"/>
        <dbReference type="ChEBI" id="CHEBI:15378"/>
        <dbReference type="ChEBI" id="CHEBI:30616"/>
        <dbReference type="ChEBI" id="CHEBI:33019"/>
        <dbReference type="ChEBI" id="CHEBI:33384"/>
        <dbReference type="ChEBI" id="CHEBI:78442"/>
        <dbReference type="ChEBI" id="CHEBI:78533"/>
        <dbReference type="ChEBI" id="CHEBI:456215"/>
        <dbReference type="EC" id="6.1.1.11"/>
    </reaction>
</comment>
<dbReference type="InterPro" id="IPR045864">
    <property type="entry name" value="aa-tRNA-synth_II/BPL/LPL"/>
</dbReference>